<evidence type="ECO:0000313" key="2">
    <source>
        <dbReference type="Proteomes" id="UP000312512"/>
    </source>
</evidence>
<gene>
    <name evidence="1" type="ORF">FH608_002270</name>
</gene>
<sequence length="90" mass="9616">MSLSPEERRALEELERRLIVEAPELDALLAAPADREAPGGRSVLQVWCMLVLLTCAVFMMGVVVLLTSGGTGCSGLRVSSCEQPVSTREG</sequence>
<dbReference type="InterPro" id="IPR021401">
    <property type="entry name" value="DUF3040"/>
</dbReference>
<reference evidence="1 2" key="1">
    <citation type="submission" date="2019-10" db="EMBL/GenBank/DDBJ databases">
        <title>Nonomuraea sp. nov., isolated from Phyllanthus amarus.</title>
        <authorList>
            <person name="Klykleung N."/>
            <person name="Tanasupawat S."/>
        </authorList>
    </citation>
    <scope>NUCLEOTIDE SEQUENCE [LARGE SCALE GENOMIC DNA]</scope>
    <source>
        <strain evidence="1 2">PA1-10</strain>
    </source>
</reference>
<dbReference type="RefSeq" id="WP_139628088.1">
    <property type="nucleotide sequence ID" value="NZ_VDLX02000001.1"/>
</dbReference>
<dbReference type="AlphaFoldDB" id="A0A5C4WUX4"/>
<proteinExistence type="predicted"/>
<organism evidence="1 2">
    <name type="scientific">Nonomuraea phyllanthi</name>
    <dbReference type="NCBI Taxonomy" id="2219224"/>
    <lineage>
        <taxon>Bacteria</taxon>
        <taxon>Bacillati</taxon>
        <taxon>Actinomycetota</taxon>
        <taxon>Actinomycetes</taxon>
        <taxon>Streptosporangiales</taxon>
        <taxon>Streptosporangiaceae</taxon>
        <taxon>Nonomuraea</taxon>
    </lineage>
</organism>
<comment type="caution">
    <text evidence="1">The sequence shown here is derived from an EMBL/GenBank/DDBJ whole genome shotgun (WGS) entry which is preliminary data.</text>
</comment>
<protein>
    <submittedName>
        <fullName evidence="1">DUF3040 domain-containing protein</fullName>
    </submittedName>
</protein>
<name>A0A5C4WUX4_9ACTN</name>
<keyword evidence="2" id="KW-1185">Reference proteome</keyword>
<dbReference type="EMBL" id="VDLX02000001">
    <property type="protein sequence ID" value="KAB8197404.1"/>
    <property type="molecule type" value="Genomic_DNA"/>
</dbReference>
<dbReference type="Pfam" id="PF11239">
    <property type="entry name" value="DUF3040"/>
    <property type="match status" value="1"/>
</dbReference>
<dbReference type="Proteomes" id="UP000312512">
    <property type="component" value="Unassembled WGS sequence"/>
</dbReference>
<evidence type="ECO:0000313" key="1">
    <source>
        <dbReference type="EMBL" id="KAB8197404.1"/>
    </source>
</evidence>
<accession>A0A5C4WUX4</accession>